<evidence type="ECO:0000259" key="6">
    <source>
        <dbReference type="Pfam" id="PF00892"/>
    </source>
</evidence>
<organism evidence="7 8">
    <name type="scientific">Oharaeibacter diazotrophicus</name>
    <dbReference type="NCBI Taxonomy" id="1920512"/>
    <lineage>
        <taxon>Bacteria</taxon>
        <taxon>Pseudomonadati</taxon>
        <taxon>Pseudomonadota</taxon>
        <taxon>Alphaproteobacteria</taxon>
        <taxon>Hyphomicrobiales</taxon>
        <taxon>Pleomorphomonadaceae</taxon>
        <taxon>Oharaeibacter</taxon>
    </lineage>
</organism>
<feature type="transmembrane region" description="Helical" evidence="5">
    <location>
        <begin position="91"/>
        <end position="112"/>
    </location>
</feature>
<keyword evidence="4 5" id="KW-0472">Membrane</keyword>
<dbReference type="SUPFAM" id="SSF103481">
    <property type="entry name" value="Multidrug resistance efflux transporter EmrE"/>
    <property type="match status" value="2"/>
</dbReference>
<feature type="domain" description="EamA" evidence="6">
    <location>
        <begin position="6"/>
        <end position="138"/>
    </location>
</feature>
<dbReference type="Proteomes" id="UP000294547">
    <property type="component" value="Unassembled WGS sequence"/>
</dbReference>
<feature type="transmembrane region" description="Helical" evidence="5">
    <location>
        <begin position="150"/>
        <end position="170"/>
    </location>
</feature>
<dbReference type="InterPro" id="IPR000620">
    <property type="entry name" value="EamA_dom"/>
</dbReference>
<accession>A0A4R6RHI6</accession>
<dbReference type="Pfam" id="PF00892">
    <property type="entry name" value="EamA"/>
    <property type="match status" value="2"/>
</dbReference>
<keyword evidence="8" id="KW-1185">Reference proteome</keyword>
<evidence type="ECO:0000256" key="4">
    <source>
        <dbReference type="ARBA" id="ARBA00023136"/>
    </source>
</evidence>
<feature type="transmembrane region" description="Helical" evidence="5">
    <location>
        <begin position="182"/>
        <end position="201"/>
    </location>
</feature>
<dbReference type="EMBL" id="SNXY01000007">
    <property type="protein sequence ID" value="TDP85126.1"/>
    <property type="molecule type" value="Genomic_DNA"/>
</dbReference>
<reference evidence="7 8" key="1">
    <citation type="submission" date="2019-03" db="EMBL/GenBank/DDBJ databases">
        <title>Genomic Encyclopedia of Type Strains, Phase IV (KMG-IV): sequencing the most valuable type-strain genomes for metagenomic binning, comparative biology and taxonomic classification.</title>
        <authorList>
            <person name="Goeker M."/>
        </authorList>
    </citation>
    <scope>NUCLEOTIDE SEQUENCE [LARGE SCALE GENOMIC DNA]</scope>
    <source>
        <strain evidence="7 8">DSM 102969</strain>
    </source>
</reference>
<comment type="subcellular location">
    <subcellularLocation>
        <location evidence="1">Membrane</location>
        <topology evidence="1">Multi-pass membrane protein</topology>
    </subcellularLocation>
</comment>
<feature type="transmembrane region" description="Helical" evidence="5">
    <location>
        <begin position="33"/>
        <end position="53"/>
    </location>
</feature>
<feature type="transmembrane region" description="Helical" evidence="5">
    <location>
        <begin position="65"/>
        <end position="85"/>
    </location>
</feature>
<dbReference type="GO" id="GO:0016020">
    <property type="term" value="C:membrane"/>
    <property type="evidence" value="ECO:0007669"/>
    <property type="project" value="UniProtKB-SubCell"/>
</dbReference>
<sequence length="296" mass="30969">MSRTAWLLLILLSLLWGGSFLTARIAAPSIPPFTLVFVRVLLAAVALNLVLAATGRRLPLDARSLRDFAVMGLLNNVVPFALIFFGTRTIGAGLASILNAMTPIATVLVMHAATTDEKITAPKAVGVAFGFVGVAVLIGAGALAGLGEHLAAELACLGATVSYAFSTLWARRFRGRPPLVTATGQLTMATVVVAPLALIFEDPLALPMPGPDVVAAVLFLALAATALAYVIFFRILTLAGSNVMLVTFLVPVSAILLGVAVLGERLEPRHWAGMLLIMAGLAAIDGRLWRKLTGRS</sequence>
<evidence type="ECO:0000313" key="8">
    <source>
        <dbReference type="Proteomes" id="UP000294547"/>
    </source>
</evidence>
<dbReference type="PANTHER" id="PTHR32322">
    <property type="entry name" value="INNER MEMBRANE TRANSPORTER"/>
    <property type="match status" value="1"/>
</dbReference>
<protein>
    <submittedName>
        <fullName evidence="7">Threonine/homoserine efflux transporter RhtA</fullName>
    </submittedName>
</protein>
<evidence type="ECO:0000256" key="2">
    <source>
        <dbReference type="ARBA" id="ARBA00022692"/>
    </source>
</evidence>
<evidence type="ECO:0000313" key="7">
    <source>
        <dbReference type="EMBL" id="TDP85126.1"/>
    </source>
</evidence>
<feature type="transmembrane region" description="Helical" evidence="5">
    <location>
        <begin position="213"/>
        <end position="236"/>
    </location>
</feature>
<feature type="transmembrane region" description="Helical" evidence="5">
    <location>
        <begin position="243"/>
        <end position="263"/>
    </location>
</feature>
<dbReference type="RefSeq" id="WP_245515716.1">
    <property type="nucleotide sequence ID" value="NZ_BSPM01000004.1"/>
</dbReference>
<feature type="transmembrane region" description="Helical" evidence="5">
    <location>
        <begin position="124"/>
        <end position="144"/>
    </location>
</feature>
<keyword evidence="2 5" id="KW-0812">Transmembrane</keyword>
<evidence type="ECO:0000256" key="1">
    <source>
        <dbReference type="ARBA" id="ARBA00004141"/>
    </source>
</evidence>
<feature type="transmembrane region" description="Helical" evidence="5">
    <location>
        <begin position="269"/>
        <end position="289"/>
    </location>
</feature>
<dbReference type="PANTHER" id="PTHR32322:SF9">
    <property type="entry name" value="AMINO-ACID METABOLITE EFFLUX PUMP-RELATED"/>
    <property type="match status" value="1"/>
</dbReference>
<proteinExistence type="predicted"/>
<comment type="caution">
    <text evidence="7">The sequence shown here is derived from an EMBL/GenBank/DDBJ whole genome shotgun (WGS) entry which is preliminary data.</text>
</comment>
<name>A0A4R6RHI6_9HYPH</name>
<evidence type="ECO:0000256" key="3">
    <source>
        <dbReference type="ARBA" id="ARBA00022989"/>
    </source>
</evidence>
<evidence type="ECO:0000256" key="5">
    <source>
        <dbReference type="SAM" id="Phobius"/>
    </source>
</evidence>
<dbReference type="AlphaFoldDB" id="A0A4R6RHI6"/>
<keyword evidence="3 5" id="KW-1133">Transmembrane helix</keyword>
<dbReference type="InterPro" id="IPR050638">
    <property type="entry name" value="AA-Vitamin_Transporters"/>
</dbReference>
<dbReference type="InterPro" id="IPR037185">
    <property type="entry name" value="EmrE-like"/>
</dbReference>
<feature type="domain" description="EamA" evidence="6">
    <location>
        <begin position="152"/>
        <end position="283"/>
    </location>
</feature>
<gene>
    <name evidence="7" type="ORF">EDD54_1973</name>
</gene>